<dbReference type="RefSeq" id="WP_137816491.1">
    <property type="nucleotide sequence ID" value="NZ_BJFL01000046.1"/>
</dbReference>
<dbReference type="Proteomes" id="UP000298860">
    <property type="component" value="Unassembled WGS sequence"/>
</dbReference>
<organism evidence="2 3">
    <name type="scientific">Gandjariella thermophila</name>
    <dbReference type="NCBI Taxonomy" id="1931992"/>
    <lineage>
        <taxon>Bacteria</taxon>
        <taxon>Bacillati</taxon>
        <taxon>Actinomycetota</taxon>
        <taxon>Actinomycetes</taxon>
        <taxon>Pseudonocardiales</taxon>
        <taxon>Pseudonocardiaceae</taxon>
        <taxon>Gandjariella</taxon>
    </lineage>
</organism>
<gene>
    <name evidence="2" type="ORF">GTS_51930</name>
</gene>
<keyword evidence="1" id="KW-0732">Signal</keyword>
<name>A0A4D4JEV5_9PSEU</name>
<dbReference type="EMBL" id="BJFL01000046">
    <property type="protein sequence ID" value="GDY33560.1"/>
    <property type="molecule type" value="Genomic_DNA"/>
</dbReference>
<protein>
    <submittedName>
        <fullName evidence="2">Cyclase</fullName>
    </submittedName>
</protein>
<sequence>MRPTKLRLAGRSVVAALVALLPVVTTSAEPALAATRAFTYQCLGSTPLGLVNGFAYQDVLSTSAPASVPAGQNMTIVVNPRRNQMPSAIDDRPVVFTSGITLKLPMPTNSTFVSASLSGGFGTGPVTVTPASPYLVFSIPGPIVGGATFQLPTLTLTVTAGPASSGPVIFKLDGFTMPNPALTFTARIQGSTITADVPTRCIPNPNAALTQTTVT</sequence>
<keyword evidence="3" id="KW-1185">Reference proteome</keyword>
<feature type="signal peptide" evidence="1">
    <location>
        <begin position="1"/>
        <end position="33"/>
    </location>
</feature>
<evidence type="ECO:0000256" key="1">
    <source>
        <dbReference type="SAM" id="SignalP"/>
    </source>
</evidence>
<reference evidence="3" key="1">
    <citation type="submission" date="2019-04" db="EMBL/GenBank/DDBJ databases">
        <title>Draft genome sequence of Pseudonocardiaceae bacterium SL3-2-4.</title>
        <authorList>
            <person name="Ningsih F."/>
            <person name="Yokota A."/>
            <person name="Sakai Y."/>
            <person name="Nanatani K."/>
            <person name="Yabe S."/>
            <person name="Oetari A."/>
            <person name="Sjamsuridzal W."/>
        </authorList>
    </citation>
    <scope>NUCLEOTIDE SEQUENCE [LARGE SCALE GENOMIC DNA]</scope>
    <source>
        <strain evidence="3">SL3-2-4</strain>
    </source>
</reference>
<evidence type="ECO:0000313" key="2">
    <source>
        <dbReference type="EMBL" id="GDY33560.1"/>
    </source>
</evidence>
<accession>A0A4D4JEV5</accession>
<feature type="chain" id="PRO_5020488496" evidence="1">
    <location>
        <begin position="34"/>
        <end position="215"/>
    </location>
</feature>
<dbReference type="OrthoDB" id="3820986at2"/>
<evidence type="ECO:0000313" key="3">
    <source>
        <dbReference type="Proteomes" id="UP000298860"/>
    </source>
</evidence>
<dbReference type="AlphaFoldDB" id="A0A4D4JEV5"/>
<proteinExistence type="predicted"/>
<comment type="caution">
    <text evidence="2">The sequence shown here is derived from an EMBL/GenBank/DDBJ whole genome shotgun (WGS) entry which is preliminary data.</text>
</comment>